<evidence type="ECO:0000259" key="3">
    <source>
        <dbReference type="Pfam" id="PF05175"/>
    </source>
</evidence>
<dbReference type="PANTHER" id="PTHR47816">
    <property type="entry name" value="RIBOSOMAL RNA SMALL SUBUNIT METHYLTRANSFERASE C"/>
    <property type="match status" value="1"/>
</dbReference>
<dbReference type="PANTHER" id="PTHR47816:SF4">
    <property type="entry name" value="RIBOSOMAL RNA SMALL SUBUNIT METHYLTRANSFERASE C"/>
    <property type="match status" value="1"/>
</dbReference>
<dbReference type="Gene3D" id="3.40.50.150">
    <property type="entry name" value="Vaccinia Virus protein VP39"/>
    <property type="match status" value="1"/>
</dbReference>
<dbReference type="CDD" id="cd02440">
    <property type="entry name" value="AdoMet_MTases"/>
    <property type="match status" value="1"/>
</dbReference>
<dbReference type="GO" id="GO:0032259">
    <property type="term" value="P:methylation"/>
    <property type="evidence" value="ECO:0007669"/>
    <property type="project" value="UniProtKB-KW"/>
</dbReference>
<dbReference type="Pfam" id="PF05175">
    <property type="entry name" value="MTS"/>
    <property type="match status" value="1"/>
</dbReference>
<accession>A0A6J4I0A0</accession>
<gene>
    <name evidence="4" type="ORF">AVDCRST_MAG20-1587</name>
</gene>
<dbReference type="InterPro" id="IPR029063">
    <property type="entry name" value="SAM-dependent_MTases_sf"/>
</dbReference>
<dbReference type="EC" id="2.1.1.52" evidence="4"/>
<reference evidence="4" key="1">
    <citation type="submission" date="2020-02" db="EMBL/GenBank/DDBJ databases">
        <authorList>
            <person name="Meier V. D."/>
        </authorList>
    </citation>
    <scope>NUCLEOTIDE SEQUENCE</scope>
    <source>
        <strain evidence="4">AVDCRST_MAG20</strain>
    </source>
</reference>
<sequence length="207" mass="22014">MQGSVAPLVSHYFDPDPGAPSEERTVQLVLPDLVVRLATDTGVFGRSAVDPGTRLLLLEGPPVPAEGDLLDLGCGYGPIAVALATRSPAATVWAVDVNQRALALTARNAEAAGCTNVTVARPGDVPEDVRFAAIWSNPPIRVGKEALHELLLRWLPRLAPGARAALVVHKHLGADSLARWLDHAGHPTERLRSRMGYRLLEVGGATR</sequence>
<dbReference type="SUPFAM" id="SSF53335">
    <property type="entry name" value="S-adenosyl-L-methionine-dependent methyltransferases"/>
    <property type="match status" value="1"/>
</dbReference>
<proteinExistence type="predicted"/>
<dbReference type="GO" id="GO:0008757">
    <property type="term" value="F:S-adenosylmethionine-dependent methyltransferase activity"/>
    <property type="evidence" value="ECO:0007669"/>
    <property type="project" value="InterPro"/>
</dbReference>
<dbReference type="EMBL" id="CADCSY010000071">
    <property type="protein sequence ID" value="CAA9238056.1"/>
    <property type="molecule type" value="Genomic_DNA"/>
</dbReference>
<keyword evidence="2 4" id="KW-0808">Transferase</keyword>
<feature type="domain" description="Methyltransferase small" evidence="3">
    <location>
        <begin position="36"/>
        <end position="199"/>
    </location>
</feature>
<name>A0A6J4I0A0_9ACTN</name>
<keyword evidence="1 4" id="KW-0489">Methyltransferase</keyword>
<dbReference type="InterPro" id="IPR046977">
    <property type="entry name" value="RsmC/RlmG"/>
</dbReference>
<evidence type="ECO:0000256" key="2">
    <source>
        <dbReference type="ARBA" id="ARBA00022679"/>
    </source>
</evidence>
<organism evidence="4">
    <name type="scientific">uncultured Acidimicrobiales bacterium</name>
    <dbReference type="NCBI Taxonomy" id="310071"/>
    <lineage>
        <taxon>Bacteria</taxon>
        <taxon>Bacillati</taxon>
        <taxon>Actinomycetota</taxon>
        <taxon>Acidimicrobiia</taxon>
        <taxon>Acidimicrobiales</taxon>
        <taxon>environmental samples</taxon>
    </lineage>
</organism>
<evidence type="ECO:0000313" key="4">
    <source>
        <dbReference type="EMBL" id="CAA9238056.1"/>
    </source>
</evidence>
<dbReference type="AlphaFoldDB" id="A0A6J4I0A0"/>
<protein>
    <submittedName>
        <fullName evidence="4">Ribosomal RNA small subunit methyltransferase C</fullName>
        <ecNumber evidence="4">2.1.1.52</ecNumber>
    </submittedName>
</protein>
<evidence type="ECO:0000256" key="1">
    <source>
        <dbReference type="ARBA" id="ARBA00022603"/>
    </source>
</evidence>
<dbReference type="InterPro" id="IPR007848">
    <property type="entry name" value="Small_mtfrase_dom"/>
</dbReference>